<organism evidence="2 3">
    <name type="scientific">Ulvibacter antarcticus</name>
    <dbReference type="NCBI Taxonomy" id="442714"/>
    <lineage>
        <taxon>Bacteria</taxon>
        <taxon>Pseudomonadati</taxon>
        <taxon>Bacteroidota</taxon>
        <taxon>Flavobacteriia</taxon>
        <taxon>Flavobacteriales</taxon>
        <taxon>Flavobacteriaceae</taxon>
        <taxon>Ulvibacter</taxon>
    </lineage>
</organism>
<gene>
    <name evidence="2" type="ORF">BXY75_1188</name>
</gene>
<comment type="caution">
    <text evidence="2">The sequence shown here is derived from an EMBL/GenBank/DDBJ whole genome shotgun (WGS) entry which is preliminary data.</text>
</comment>
<dbReference type="EMBL" id="REFC01000012">
    <property type="protein sequence ID" value="RMA64315.1"/>
    <property type="molecule type" value="Genomic_DNA"/>
</dbReference>
<keyword evidence="1" id="KW-0812">Transmembrane</keyword>
<proteinExistence type="predicted"/>
<sequence>MKIMDKATSRQFRSLSLMIICFLIFSISYGQQQKDTKVGPVKTAKLNFKELAKDPKSLTDSIKKKKPQNEVRIPENLRLPPGADIKRHDAPPRDSLTLKIKKKEKVGNDDINPNFPGLGDNNTSIPPDIGGAVGPNHLMVALNTQVRIQDKNGLTMSTVGLDAFFSSLGGSPNMFDPKVLYDPFNSRWMITAVANGQSANSALMVGVSDTNDPTGIWSLYQFDPDSSNTNWFDYPSIGFNKNWIVVTGNMFAVSTNAFGNSIVYMFDKLALYGGSATPTVSNRPSTEGGASCPSITLDNSEETEHLVSSWNGSSGIIRLYTITGTPSTPNYAATLLFPAAATNWSDIPAGGADFAPQSTVSNLISNGDSRVQNAVFRNGSLWCAQTIFLPSGGSPTRSGVQWWQIDPVTGTVVQNEKIQDATGTNFFAYPTLAINAYDDLLIGYSSFSAAQFASANYSIRLNSDPLSTTQGSIQFKAGLAKYFKIFSGSSNRWGDYSSSCIDPDDFSLWTIQQYAESPSGGSDRWGTEWNKWVPPVADLYSKDLAGDVGAEPNPLTGNMWQSPDIWVRKSQDIPPYTFAHVHENAEYRTGTSNPNYVYVEVHNRGSIMSSGTEQITLYWAKPGAGLGWMDPWNGGIYFDPGPNTMLMGDVVSSQTIPPIPANSSEIFEFPWNPPNPASYATAFGTNTNHFCLLSRITTSGSAPFGMTFPETGSLNGNVRNNNNIVWKNIGVYDLLPGTMSPAQAVISNMTNLGMNAKFTFDLIDENGVAMSFENGHIQLKPIGKLAETFKENPPRGYGISINEDGTINISKKGAFIENVNLEPNEFGIMDISYVPDNSKELGKGYAINFTQLAKVNNDNETVIGGQTFVYGKVAGFQTEPDGNKGWHCPIWCWMIIILIILFILWIVRRKRN</sequence>
<accession>A0A3L9Z1Z8</accession>
<feature type="transmembrane region" description="Helical" evidence="1">
    <location>
        <begin position="890"/>
        <end position="907"/>
    </location>
</feature>
<name>A0A3L9Z1Z8_9FLAO</name>
<keyword evidence="1" id="KW-1133">Transmembrane helix</keyword>
<evidence type="ECO:0000256" key="1">
    <source>
        <dbReference type="SAM" id="Phobius"/>
    </source>
</evidence>
<evidence type="ECO:0000313" key="3">
    <source>
        <dbReference type="Proteomes" id="UP000271339"/>
    </source>
</evidence>
<keyword evidence="3" id="KW-1185">Reference proteome</keyword>
<keyword evidence="1" id="KW-0472">Membrane</keyword>
<dbReference type="AlphaFoldDB" id="A0A3L9Z1Z8"/>
<reference evidence="2 3" key="1">
    <citation type="submission" date="2018-10" db="EMBL/GenBank/DDBJ databases">
        <title>Genomic Encyclopedia of Archaeal and Bacterial Type Strains, Phase II (KMG-II): from individual species to whole genera.</title>
        <authorList>
            <person name="Goeker M."/>
        </authorList>
    </citation>
    <scope>NUCLEOTIDE SEQUENCE [LARGE SCALE GENOMIC DNA]</scope>
    <source>
        <strain evidence="2 3">DSM 23424</strain>
    </source>
</reference>
<dbReference type="Proteomes" id="UP000271339">
    <property type="component" value="Unassembled WGS sequence"/>
</dbReference>
<protein>
    <submittedName>
        <fullName evidence="2">Uncharacterized protein</fullName>
    </submittedName>
</protein>
<evidence type="ECO:0000313" key="2">
    <source>
        <dbReference type="EMBL" id="RMA64315.1"/>
    </source>
</evidence>